<dbReference type="PANTHER" id="PTHR43840:SF13">
    <property type="entry name" value="CATION EFFLUX PROTEIN CYTOPLASMIC DOMAIN-CONTAINING PROTEIN"/>
    <property type="match status" value="1"/>
</dbReference>
<evidence type="ECO:0000256" key="5">
    <source>
        <dbReference type="ARBA" id="ARBA00023136"/>
    </source>
</evidence>
<dbReference type="EMBL" id="JAPFFF010000052">
    <property type="protein sequence ID" value="KAK8839336.1"/>
    <property type="molecule type" value="Genomic_DNA"/>
</dbReference>
<feature type="transmembrane region" description="Helical" evidence="6">
    <location>
        <begin position="82"/>
        <end position="100"/>
    </location>
</feature>
<keyword evidence="2" id="KW-0813">Transport</keyword>
<name>A0ABR2GZL3_9EUKA</name>
<evidence type="ECO:0000256" key="2">
    <source>
        <dbReference type="ARBA" id="ARBA00022448"/>
    </source>
</evidence>
<dbReference type="InterPro" id="IPR027469">
    <property type="entry name" value="Cation_efflux_TMD_sf"/>
</dbReference>
<evidence type="ECO:0000256" key="6">
    <source>
        <dbReference type="SAM" id="Phobius"/>
    </source>
</evidence>
<evidence type="ECO:0000313" key="9">
    <source>
        <dbReference type="Proteomes" id="UP001470230"/>
    </source>
</evidence>
<evidence type="ECO:0000256" key="3">
    <source>
        <dbReference type="ARBA" id="ARBA00022692"/>
    </source>
</evidence>
<feature type="domain" description="Cation efflux protein transmembrane" evidence="7">
    <location>
        <begin position="2"/>
        <end position="167"/>
    </location>
</feature>
<dbReference type="PANTHER" id="PTHR43840">
    <property type="entry name" value="MITOCHONDRIAL METAL TRANSPORTER 1-RELATED"/>
    <property type="match status" value="1"/>
</dbReference>
<dbReference type="Gene3D" id="1.20.1510.10">
    <property type="entry name" value="Cation efflux protein transmembrane domain"/>
    <property type="match status" value="1"/>
</dbReference>
<dbReference type="Pfam" id="PF01545">
    <property type="entry name" value="Cation_efflux"/>
    <property type="match status" value="1"/>
</dbReference>
<gene>
    <name evidence="8" type="ORF">M9Y10_032271</name>
</gene>
<comment type="subcellular location">
    <subcellularLocation>
        <location evidence="1">Membrane</location>
        <topology evidence="1">Multi-pass membrane protein</topology>
    </subcellularLocation>
</comment>
<proteinExistence type="predicted"/>
<reference evidence="8 9" key="1">
    <citation type="submission" date="2024-04" db="EMBL/GenBank/DDBJ databases">
        <title>Tritrichomonas musculus Genome.</title>
        <authorList>
            <person name="Alves-Ferreira E."/>
            <person name="Grigg M."/>
            <person name="Lorenzi H."/>
            <person name="Galac M."/>
        </authorList>
    </citation>
    <scope>NUCLEOTIDE SEQUENCE [LARGE SCALE GENOMIC DNA]</scope>
    <source>
        <strain evidence="8 9">EAF2021</strain>
    </source>
</reference>
<comment type="caution">
    <text evidence="8">The sequence shown here is derived from an EMBL/GenBank/DDBJ whole genome shotgun (WGS) entry which is preliminary data.</text>
</comment>
<protein>
    <submittedName>
        <fullName evidence="8">Metal tolerance protein 3</fullName>
    </submittedName>
</protein>
<evidence type="ECO:0000313" key="8">
    <source>
        <dbReference type="EMBL" id="KAK8839336.1"/>
    </source>
</evidence>
<evidence type="ECO:0000259" key="7">
    <source>
        <dbReference type="Pfam" id="PF01545"/>
    </source>
</evidence>
<keyword evidence="3 6" id="KW-0812">Transmembrane</keyword>
<keyword evidence="4 6" id="KW-1133">Transmembrane helix</keyword>
<keyword evidence="5 6" id="KW-0472">Membrane</keyword>
<dbReference type="InterPro" id="IPR050291">
    <property type="entry name" value="CDF_Transporter"/>
</dbReference>
<feature type="transmembrane region" description="Helical" evidence="6">
    <location>
        <begin position="44"/>
        <end position="70"/>
    </location>
</feature>
<sequence>MSSLADSCLDIIAGIIISCTSIYSKTTEEDKIKYQVGKSRISTVGILVFFFVLMSCCAIFIIMQCLNSLISHENAPPTTKTVIFIMIFTILIKFCMWHFYKRLNHPITSTLADDHRNDVFTNAFGLFMYWGGGHFYWWMDSTGGLLLSLFVLYCWSKNALENARTLLGIKAEPDLMSNLNFIANYHHPLIKTVSSVIAYQIGPGFFY</sequence>
<organism evidence="8 9">
    <name type="scientific">Tritrichomonas musculus</name>
    <dbReference type="NCBI Taxonomy" id="1915356"/>
    <lineage>
        <taxon>Eukaryota</taxon>
        <taxon>Metamonada</taxon>
        <taxon>Parabasalia</taxon>
        <taxon>Tritrichomonadida</taxon>
        <taxon>Tritrichomonadidae</taxon>
        <taxon>Tritrichomonas</taxon>
    </lineage>
</organism>
<accession>A0ABR2GZL3</accession>
<dbReference type="SUPFAM" id="SSF161111">
    <property type="entry name" value="Cation efflux protein transmembrane domain-like"/>
    <property type="match status" value="1"/>
</dbReference>
<dbReference type="Proteomes" id="UP001470230">
    <property type="component" value="Unassembled WGS sequence"/>
</dbReference>
<keyword evidence="9" id="KW-1185">Reference proteome</keyword>
<dbReference type="InterPro" id="IPR058533">
    <property type="entry name" value="Cation_efflux_TM"/>
</dbReference>
<evidence type="ECO:0000256" key="4">
    <source>
        <dbReference type="ARBA" id="ARBA00022989"/>
    </source>
</evidence>
<evidence type="ECO:0000256" key="1">
    <source>
        <dbReference type="ARBA" id="ARBA00004141"/>
    </source>
</evidence>